<comment type="subunit">
    <text evidence="3">Dimerizes in the presence of ATP but not ADP; ATP-binding is required for double-stranded (ds)DNA-binding. Interacts with DnaA.</text>
</comment>
<dbReference type="OrthoDB" id="9815116at2"/>
<dbReference type="PIRSF" id="PIRSF009320">
    <property type="entry name" value="Nuc_binding_HP_1000"/>
    <property type="match status" value="1"/>
</dbReference>
<dbReference type="PANTHER" id="PTHR13696:SF99">
    <property type="entry name" value="COBYRINIC ACID AC-DIAMIDE SYNTHASE"/>
    <property type="match status" value="1"/>
</dbReference>
<dbReference type="PANTHER" id="PTHR13696">
    <property type="entry name" value="P-LOOP CONTAINING NUCLEOSIDE TRIPHOSPHATE HYDROLASE"/>
    <property type="match status" value="1"/>
</dbReference>
<dbReference type="Gene3D" id="3.40.50.300">
    <property type="entry name" value="P-loop containing nucleotide triphosphate hydrolases"/>
    <property type="match status" value="1"/>
</dbReference>
<dbReference type="CDD" id="cd02042">
    <property type="entry name" value="ParAB_family"/>
    <property type="match status" value="1"/>
</dbReference>
<protein>
    <recommendedName>
        <fullName evidence="4">Sporulation initiation inhibitor protein Soj</fullName>
    </recommendedName>
</protein>
<proteinExistence type="inferred from homology"/>
<dbReference type="FunFam" id="3.40.50.300:FF:000285">
    <property type="entry name" value="Sporulation initiation inhibitor Soj"/>
    <property type="match status" value="1"/>
</dbReference>
<evidence type="ECO:0000256" key="1">
    <source>
        <dbReference type="ARBA" id="ARBA00006976"/>
    </source>
</evidence>
<dbReference type="AlphaFoldDB" id="A0A1M7HR30"/>
<dbReference type="EMBL" id="FRCT01000003">
    <property type="protein sequence ID" value="SHM30858.1"/>
    <property type="molecule type" value="Genomic_DNA"/>
</dbReference>
<accession>A0A1M7HR30</accession>
<feature type="domain" description="AAA" evidence="5">
    <location>
        <begin position="4"/>
        <end position="187"/>
    </location>
</feature>
<dbReference type="InterPro" id="IPR027417">
    <property type="entry name" value="P-loop_NTPase"/>
</dbReference>
<evidence type="ECO:0000256" key="3">
    <source>
        <dbReference type="ARBA" id="ARBA00062323"/>
    </source>
</evidence>
<evidence type="ECO:0000256" key="2">
    <source>
        <dbReference type="ARBA" id="ARBA00049360"/>
    </source>
</evidence>
<comment type="catalytic activity">
    <reaction evidence="2">
        <text>ATP + H2O = ADP + phosphate + H(+)</text>
        <dbReference type="Rhea" id="RHEA:13065"/>
        <dbReference type="ChEBI" id="CHEBI:15377"/>
        <dbReference type="ChEBI" id="CHEBI:15378"/>
        <dbReference type="ChEBI" id="CHEBI:30616"/>
        <dbReference type="ChEBI" id="CHEBI:43474"/>
        <dbReference type="ChEBI" id="CHEBI:456216"/>
    </reaction>
</comment>
<evidence type="ECO:0000313" key="6">
    <source>
        <dbReference type="EMBL" id="SHM30858.1"/>
    </source>
</evidence>
<evidence type="ECO:0000259" key="5">
    <source>
        <dbReference type="Pfam" id="PF13614"/>
    </source>
</evidence>
<evidence type="ECO:0000256" key="4">
    <source>
        <dbReference type="ARBA" id="ARBA00071824"/>
    </source>
</evidence>
<organism evidence="6 7">
    <name type="scientific">Ruminococcus flavefaciens</name>
    <dbReference type="NCBI Taxonomy" id="1265"/>
    <lineage>
        <taxon>Bacteria</taxon>
        <taxon>Bacillati</taxon>
        <taxon>Bacillota</taxon>
        <taxon>Clostridia</taxon>
        <taxon>Eubacteriales</taxon>
        <taxon>Oscillospiraceae</taxon>
        <taxon>Ruminococcus</taxon>
    </lineage>
</organism>
<evidence type="ECO:0000313" key="7">
    <source>
        <dbReference type="Proteomes" id="UP000184394"/>
    </source>
</evidence>
<dbReference type="Proteomes" id="UP000184394">
    <property type="component" value="Unassembled WGS sequence"/>
</dbReference>
<dbReference type="RefSeq" id="WP_072949044.1">
    <property type="nucleotide sequence ID" value="NZ_FRCT01000003.1"/>
</dbReference>
<reference evidence="6 7" key="1">
    <citation type="submission" date="2016-11" db="EMBL/GenBank/DDBJ databases">
        <authorList>
            <person name="Jaros S."/>
            <person name="Januszkiewicz K."/>
            <person name="Wedrychowicz H."/>
        </authorList>
    </citation>
    <scope>NUCLEOTIDE SEQUENCE [LARGE SCALE GENOMIC DNA]</scope>
    <source>
        <strain evidence="6 7">Y1</strain>
    </source>
</reference>
<dbReference type="Pfam" id="PF13614">
    <property type="entry name" value="AAA_31"/>
    <property type="match status" value="1"/>
</dbReference>
<dbReference type="InterPro" id="IPR025669">
    <property type="entry name" value="AAA_dom"/>
</dbReference>
<dbReference type="InterPro" id="IPR050678">
    <property type="entry name" value="DNA_Partitioning_ATPase"/>
</dbReference>
<name>A0A1M7HR30_RUMFL</name>
<dbReference type="SUPFAM" id="SSF52540">
    <property type="entry name" value="P-loop containing nucleoside triphosphate hydrolases"/>
    <property type="match status" value="1"/>
</dbReference>
<sequence length="259" mass="28038">MGIIIAISNQKGGVGKSTSAFNLGACLALKQGKRVLLADIDPQANLSEYLGYEPDGLPTMTQLVMTACTGGQLTPDIVRTAIRHCESADVDYIPADINLANSETLMSTALSRETILRRILSEDNVKGYDFIIIDCLPSLSTLLINALTAADKVLIPVQTQKFSLDGLQALDNLYQQIKGAINPKLSMLGVLPTMVDRTKVSRESLAELNEKYGEMVFETSISKSVEAAKSSVSRVPLCMTDSKLGTEYEKLAMEVLSRC</sequence>
<gene>
    <name evidence="6" type="ORF">SAMN04487860_10342</name>
</gene>
<comment type="similarity">
    <text evidence="1">Belongs to the ParA family.</text>
</comment>